<evidence type="ECO:0000313" key="2">
    <source>
        <dbReference type="Proteomes" id="UP001165678"/>
    </source>
</evidence>
<name>A0AA41ZNI0_9GAMM</name>
<dbReference type="Pfam" id="PF13875">
    <property type="entry name" value="DUF4202"/>
    <property type="match status" value="1"/>
</dbReference>
<dbReference type="RefSeq" id="WP_265896724.1">
    <property type="nucleotide sequence ID" value="NZ_JAPIVE010000004.1"/>
</dbReference>
<reference evidence="1" key="1">
    <citation type="submission" date="2022-11" db="EMBL/GenBank/DDBJ databases">
        <title>Larsenimonas rhizosphaerae sp. nov., isolated from a tidal mudflat.</title>
        <authorList>
            <person name="Lee S.D."/>
            <person name="Kim I.S."/>
        </authorList>
    </citation>
    <scope>NUCLEOTIDE SEQUENCE</scope>
    <source>
        <strain evidence="1">GH2-1</strain>
    </source>
</reference>
<dbReference type="PANTHER" id="PTHR41729:SF1">
    <property type="entry name" value="GLUTAMYL-TRNA SYNTHETASE"/>
    <property type="match status" value="1"/>
</dbReference>
<accession>A0AA41ZNI0</accession>
<proteinExistence type="predicted"/>
<evidence type="ECO:0000313" key="1">
    <source>
        <dbReference type="EMBL" id="MCX2525163.1"/>
    </source>
</evidence>
<sequence>MNQHQYDRIMAAIDDAHACDPRQDKASDTPYELAYARRMSEWLERVAPDADAELRVAARAQHFRRWESPREDYPMTRPGYHAWRTDLQKRQASLVAELLSEEGVTADEIGRISALILKQNIKTNPEMQALEDTIALAFLDHYVEAFAEEHDDDKLGRILARTWAKMSAHGHQLAGTLTFSPRLSRIMAEALPAAD</sequence>
<keyword evidence="2" id="KW-1185">Reference proteome</keyword>
<organism evidence="1 2">
    <name type="scientific">Larsenimonas rhizosphaerae</name>
    <dbReference type="NCBI Taxonomy" id="2944682"/>
    <lineage>
        <taxon>Bacteria</taxon>
        <taxon>Pseudomonadati</taxon>
        <taxon>Pseudomonadota</taxon>
        <taxon>Gammaproteobacteria</taxon>
        <taxon>Oceanospirillales</taxon>
        <taxon>Halomonadaceae</taxon>
        <taxon>Larsenimonas</taxon>
    </lineage>
</organism>
<gene>
    <name evidence="1" type="ORF">OQ287_13005</name>
</gene>
<dbReference type="Proteomes" id="UP001165678">
    <property type="component" value="Unassembled WGS sequence"/>
</dbReference>
<protein>
    <submittedName>
        <fullName evidence="1">DUF4202 domain-containing protein</fullName>
    </submittedName>
</protein>
<dbReference type="PANTHER" id="PTHR41729">
    <property type="entry name" value="GLUTAMYL-TRNA SYNTHETASE"/>
    <property type="match status" value="1"/>
</dbReference>
<dbReference type="EMBL" id="JAPIVE010000004">
    <property type="protein sequence ID" value="MCX2525163.1"/>
    <property type="molecule type" value="Genomic_DNA"/>
</dbReference>
<comment type="caution">
    <text evidence="1">The sequence shown here is derived from an EMBL/GenBank/DDBJ whole genome shotgun (WGS) entry which is preliminary data.</text>
</comment>
<dbReference type="AlphaFoldDB" id="A0AA41ZNI0"/>
<dbReference type="InterPro" id="IPR025255">
    <property type="entry name" value="DUF4202"/>
</dbReference>